<evidence type="ECO:0000256" key="1">
    <source>
        <dbReference type="SAM" id="Coils"/>
    </source>
</evidence>
<evidence type="ECO:0000256" key="2">
    <source>
        <dbReference type="SAM" id="MobiDB-lite"/>
    </source>
</evidence>
<name>A0A9P6HU38_9AGAM</name>
<feature type="coiled-coil region" evidence="1">
    <location>
        <begin position="248"/>
        <end position="275"/>
    </location>
</feature>
<reference evidence="3" key="2">
    <citation type="submission" date="2020-11" db="EMBL/GenBank/DDBJ databases">
        <authorList>
            <consortium name="DOE Joint Genome Institute"/>
            <person name="Kuo A."/>
            <person name="Miyauchi S."/>
            <person name="Kiss E."/>
            <person name="Drula E."/>
            <person name="Kohler A."/>
            <person name="Sanchez-Garcia M."/>
            <person name="Andreopoulos B."/>
            <person name="Barry K.W."/>
            <person name="Bonito G."/>
            <person name="Buee M."/>
            <person name="Carver A."/>
            <person name="Chen C."/>
            <person name="Cichocki N."/>
            <person name="Clum A."/>
            <person name="Culley D."/>
            <person name="Crous P.W."/>
            <person name="Fauchery L."/>
            <person name="Girlanda M."/>
            <person name="Hayes R."/>
            <person name="Keri Z."/>
            <person name="Labutti K."/>
            <person name="Lipzen A."/>
            <person name="Lombard V."/>
            <person name="Magnuson J."/>
            <person name="Maillard F."/>
            <person name="Morin E."/>
            <person name="Murat C."/>
            <person name="Nolan M."/>
            <person name="Ohm R."/>
            <person name="Pangilinan J."/>
            <person name="Pereira M."/>
            <person name="Perotto S."/>
            <person name="Peter M."/>
            <person name="Riley R."/>
            <person name="Sitrit Y."/>
            <person name="Stielow B."/>
            <person name="Szollosi G."/>
            <person name="Zifcakova L."/>
            <person name="Stursova M."/>
            <person name="Spatafora J.W."/>
            <person name="Tedersoo L."/>
            <person name="Vaario L.-M."/>
            <person name="Yamada A."/>
            <person name="Yan M."/>
            <person name="Wang P."/>
            <person name="Xu J."/>
            <person name="Bruns T."/>
            <person name="Baldrian P."/>
            <person name="Vilgalys R."/>
            <person name="Henrissat B."/>
            <person name="Grigoriev I.V."/>
            <person name="Hibbett D."/>
            <person name="Nagy L.G."/>
            <person name="Martin F.M."/>
        </authorList>
    </citation>
    <scope>NUCLEOTIDE SEQUENCE</scope>
    <source>
        <strain evidence="3">UH-Tt-Lm1</strain>
    </source>
</reference>
<evidence type="ECO:0000313" key="3">
    <source>
        <dbReference type="EMBL" id="KAF9793377.1"/>
    </source>
</evidence>
<proteinExistence type="predicted"/>
<protein>
    <submittedName>
        <fullName evidence="3">Uncharacterized protein</fullName>
    </submittedName>
</protein>
<gene>
    <name evidence="3" type="ORF">BJ322DRAFT_1216082</name>
</gene>
<reference evidence="3" key="1">
    <citation type="journal article" date="2020" name="Nat. Commun.">
        <title>Large-scale genome sequencing of mycorrhizal fungi provides insights into the early evolution of symbiotic traits.</title>
        <authorList>
            <person name="Miyauchi S."/>
            <person name="Kiss E."/>
            <person name="Kuo A."/>
            <person name="Drula E."/>
            <person name="Kohler A."/>
            <person name="Sanchez-Garcia M."/>
            <person name="Morin E."/>
            <person name="Andreopoulos B."/>
            <person name="Barry K.W."/>
            <person name="Bonito G."/>
            <person name="Buee M."/>
            <person name="Carver A."/>
            <person name="Chen C."/>
            <person name="Cichocki N."/>
            <person name="Clum A."/>
            <person name="Culley D."/>
            <person name="Crous P.W."/>
            <person name="Fauchery L."/>
            <person name="Girlanda M."/>
            <person name="Hayes R.D."/>
            <person name="Keri Z."/>
            <person name="LaButti K."/>
            <person name="Lipzen A."/>
            <person name="Lombard V."/>
            <person name="Magnuson J."/>
            <person name="Maillard F."/>
            <person name="Murat C."/>
            <person name="Nolan M."/>
            <person name="Ohm R.A."/>
            <person name="Pangilinan J."/>
            <person name="Pereira M.F."/>
            <person name="Perotto S."/>
            <person name="Peter M."/>
            <person name="Pfister S."/>
            <person name="Riley R."/>
            <person name="Sitrit Y."/>
            <person name="Stielow J.B."/>
            <person name="Szollosi G."/>
            <person name="Zifcakova L."/>
            <person name="Stursova M."/>
            <person name="Spatafora J.W."/>
            <person name="Tedersoo L."/>
            <person name="Vaario L.M."/>
            <person name="Yamada A."/>
            <person name="Yan M."/>
            <person name="Wang P."/>
            <person name="Xu J."/>
            <person name="Bruns T."/>
            <person name="Baldrian P."/>
            <person name="Vilgalys R."/>
            <person name="Dunand C."/>
            <person name="Henrissat B."/>
            <person name="Grigoriev I.V."/>
            <person name="Hibbett D."/>
            <person name="Nagy L.G."/>
            <person name="Martin F.M."/>
        </authorList>
    </citation>
    <scope>NUCLEOTIDE SEQUENCE</scope>
    <source>
        <strain evidence="3">UH-Tt-Lm1</strain>
    </source>
</reference>
<accession>A0A9P6HU38</accession>
<dbReference type="EMBL" id="WIUZ02000001">
    <property type="protein sequence ID" value="KAF9793377.1"/>
    <property type="molecule type" value="Genomic_DNA"/>
</dbReference>
<keyword evidence="1" id="KW-0175">Coiled coil</keyword>
<feature type="region of interest" description="Disordered" evidence="2">
    <location>
        <begin position="151"/>
        <end position="192"/>
    </location>
</feature>
<sequence length="276" mass="29802">MTLAGTDMREVEQALRTGAGSPHTKYNEEKVEKLRRLRLLARNCVVKFVPTNVVSSAPSDGGLARGGAAQTCETEVEDLIAGMGGSVSTKASTTDRPPFANEKSLGACISAGRFVCCDSWRSIQRYVGAVWRPPSSTFPSRSTVARKLMSTLSRGTSGPSGHTGSHPPPQLFGGNYAASQPASTHTSPEQSTVNQIRKLTRTVDTILRQQEESSVTKDQFDGLLKALDRLGLGMNDGNVVYKPQLIRNDSLLISLERIKEKLKDASDRLEIMGHTG</sequence>
<organism evidence="3 4">
    <name type="scientific">Thelephora terrestris</name>
    <dbReference type="NCBI Taxonomy" id="56493"/>
    <lineage>
        <taxon>Eukaryota</taxon>
        <taxon>Fungi</taxon>
        <taxon>Dikarya</taxon>
        <taxon>Basidiomycota</taxon>
        <taxon>Agaricomycotina</taxon>
        <taxon>Agaricomycetes</taxon>
        <taxon>Thelephorales</taxon>
        <taxon>Thelephoraceae</taxon>
        <taxon>Thelephora</taxon>
    </lineage>
</organism>
<feature type="region of interest" description="Disordered" evidence="2">
    <location>
        <begin position="1"/>
        <end position="27"/>
    </location>
</feature>
<feature type="compositionally biased region" description="Polar residues" evidence="2">
    <location>
        <begin position="177"/>
        <end position="192"/>
    </location>
</feature>
<feature type="compositionally biased region" description="Low complexity" evidence="2">
    <location>
        <begin position="153"/>
        <end position="165"/>
    </location>
</feature>
<comment type="caution">
    <text evidence="3">The sequence shown here is derived from an EMBL/GenBank/DDBJ whole genome shotgun (WGS) entry which is preliminary data.</text>
</comment>
<feature type="non-terminal residue" evidence="3">
    <location>
        <position position="276"/>
    </location>
</feature>
<dbReference type="Proteomes" id="UP000736335">
    <property type="component" value="Unassembled WGS sequence"/>
</dbReference>
<keyword evidence="4" id="KW-1185">Reference proteome</keyword>
<evidence type="ECO:0000313" key="4">
    <source>
        <dbReference type="Proteomes" id="UP000736335"/>
    </source>
</evidence>
<dbReference type="AlphaFoldDB" id="A0A9P6HU38"/>